<feature type="transmembrane region" description="Helical" evidence="6">
    <location>
        <begin position="341"/>
        <end position="362"/>
    </location>
</feature>
<keyword evidence="2 6" id="KW-0812">Transmembrane</keyword>
<comment type="subcellular location">
    <subcellularLocation>
        <location evidence="1">Membrane</location>
        <topology evidence="1">Multi-pass membrane protein</topology>
    </subcellularLocation>
</comment>
<feature type="transmembrane region" description="Helical" evidence="6">
    <location>
        <begin position="138"/>
        <end position="157"/>
    </location>
</feature>
<gene>
    <name evidence="8" type="ORF">PV06_04327</name>
</gene>
<dbReference type="SUPFAM" id="SSF103473">
    <property type="entry name" value="MFS general substrate transporter"/>
    <property type="match status" value="1"/>
</dbReference>
<dbReference type="InterPro" id="IPR036259">
    <property type="entry name" value="MFS_trans_sf"/>
</dbReference>
<evidence type="ECO:0000256" key="5">
    <source>
        <dbReference type="SAM" id="MobiDB-lite"/>
    </source>
</evidence>
<feature type="transmembrane region" description="Helical" evidence="6">
    <location>
        <begin position="195"/>
        <end position="215"/>
    </location>
</feature>
<feature type="transmembrane region" description="Helical" evidence="6">
    <location>
        <begin position="374"/>
        <end position="394"/>
    </location>
</feature>
<dbReference type="InterPro" id="IPR011701">
    <property type="entry name" value="MFS"/>
</dbReference>
<feature type="transmembrane region" description="Helical" evidence="6">
    <location>
        <begin position="300"/>
        <end position="321"/>
    </location>
</feature>
<dbReference type="AlphaFoldDB" id="A0A0D2E5W0"/>
<dbReference type="CDD" id="cd17502">
    <property type="entry name" value="MFS_Azr1_MDR_like"/>
    <property type="match status" value="1"/>
</dbReference>
<dbReference type="Pfam" id="PF07690">
    <property type="entry name" value="MFS_1"/>
    <property type="match status" value="1"/>
</dbReference>
<evidence type="ECO:0000259" key="7">
    <source>
        <dbReference type="PROSITE" id="PS50850"/>
    </source>
</evidence>
<feature type="compositionally biased region" description="Basic and acidic residues" evidence="5">
    <location>
        <begin position="50"/>
        <end position="59"/>
    </location>
</feature>
<protein>
    <recommendedName>
        <fullName evidence="7">Major facilitator superfamily (MFS) profile domain-containing protein</fullName>
    </recommendedName>
</protein>
<dbReference type="VEuPathDB" id="FungiDB:PV06_04327"/>
<feature type="transmembrane region" description="Helical" evidence="6">
    <location>
        <begin position="270"/>
        <end position="288"/>
    </location>
</feature>
<proteinExistence type="predicted"/>
<dbReference type="Gene3D" id="1.20.1250.20">
    <property type="entry name" value="MFS general substrate transporter like domains"/>
    <property type="match status" value="1"/>
</dbReference>
<feature type="transmembrane region" description="Helical" evidence="6">
    <location>
        <begin position="400"/>
        <end position="422"/>
    </location>
</feature>
<reference evidence="8 9" key="1">
    <citation type="submission" date="2015-01" db="EMBL/GenBank/DDBJ databases">
        <title>The Genome Sequence of Exophiala oligosperma CBS72588.</title>
        <authorList>
            <consortium name="The Broad Institute Genomics Platform"/>
            <person name="Cuomo C."/>
            <person name="de Hoog S."/>
            <person name="Gorbushina A."/>
            <person name="Stielow B."/>
            <person name="Teixiera M."/>
            <person name="Abouelleil A."/>
            <person name="Chapman S.B."/>
            <person name="Priest M."/>
            <person name="Young S.K."/>
            <person name="Wortman J."/>
            <person name="Nusbaum C."/>
            <person name="Birren B."/>
        </authorList>
    </citation>
    <scope>NUCLEOTIDE SEQUENCE [LARGE SCALE GENOMIC DNA]</scope>
    <source>
        <strain evidence="8 9">CBS 72588</strain>
    </source>
</reference>
<feature type="transmembrane region" description="Helical" evidence="6">
    <location>
        <begin position="109"/>
        <end position="132"/>
    </location>
</feature>
<evidence type="ECO:0000256" key="4">
    <source>
        <dbReference type="ARBA" id="ARBA00023136"/>
    </source>
</evidence>
<accession>A0A0D2E5W0</accession>
<evidence type="ECO:0000313" key="8">
    <source>
        <dbReference type="EMBL" id="KIW43199.1"/>
    </source>
</evidence>
<feature type="domain" description="Major facilitator superfamily (MFS) profile" evidence="7">
    <location>
        <begin position="74"/>
        <end position="562"/>
    </location>
</feature>
<keyword evidence="3 6" id="KW-1133">Transmembrane helix</keyword>
<evidence type="ECO:0000313" key="9">
    <source>
        <dbReference type="Proteomes" id="UP000053342"/>
    </source>
</evidence>
<feature type="transmembrane region" description="Helical" evidence="6">
    <location>
        <begin position="227"/>
        <end position="250"/>
    </location>
</feature>
<dbReference type="PROSITE" id="PS50850">
    <property type="entry name" value="MFS"/>
    <property type="match status" value="1"/>
</dbReference>
<dbReference type="FunFam" id="1.20.1720.10:FF:000012">
    <property type="entry name" value="MFS toxin efflux pump (AflT)"/>
    <property type="match status" value="1"/>
</dbReference>
<name>A0A0D2E5W0_9EURO</name>
<feature type="region of interest" description="Disordered" evidence="5">
    <location>
        <begin position="563"/>
        <end position="602"/>
    </location>
</feature>
<keyword evidence="9" id="KW-1185">Reference proteome</keyword>
<sequence length="602" mass="64604">MSVNETSKDTSLNHLDGQSNPSKASTQDEESADRNKSVIKGGTNISDSEYQGKDSKAGSDDESAYATGVKLMLIVISLQLTNFCIAIDNTVIATAIPRITDDFKSLSDVGWYASAYLLFVAAFQLFFGRLYSFLNMKWLFMACIMLFEVGSLVSAVAPTSAALIAGRAISGFGASGVFTGSLTTLSTVVPLARRGLFIGLVTAVYGVASIAGPLLGGILTDRASWRWCFYINLPLGGLTIVIVAICLHPPKPTPKKPKSWQEYVLRFDPIGTILFPPSIICLLLALQWGGTTYKWSDGRIIALLLMFGILLLGFGIVQPFMGDNATLNKKVVASRHTACATLYTLCVSSSFFVMAYFIPIWFQAIHRASAEKSGIDLLPFMISLILSIMTGGWACSKIGYYNPFMFAPITLGTAGAGLIYTWDIDTSTSKLIGYQVLYGIGVGLGIQQAVVAVQAAAKNVDIPSSIALLCFSENCGGAVFVSVAQNIFTERLASKVQNIAGIDPVQVVNTGATEITSLTKDNSQLEEIRIAYNDALSRPFLVALVLLCVATIGTLGVDWKSIKQKGHKGKDAGTTQDPENAKDDQKDKGPEISEEGVELKEV</sequence>
<feature type="compositionally biased region" description="Polar residues" evidence="5">
    <location>
        <begin position="1"/>
        <end position="25"/>
    </location>
</feature>
<dbReference type="RefSeq" id="XP_016263415.1">
    <property type="nucleotide sequence ID" value="XM_016405209.1"/>
</dbReference>
<feature type="transmembrane region" description="Helical" evidence="6">
    <location>
        <begin position="71"/>
        <end position="97"/>
    </location>
</feature>
<evidence type="ECO:0000256" key="6">
    <source>
        <dbReference type="SAM" id="Phobius"/>
    </source>
</evidence>
<feature type="transmembrane region" description="Helical" evidence="6">
    <location>
        <begin position="540"/>
        <end position="559"/>
    </location>
</feature>
<keyword evidence="4 6" id="KW-0472">Membrane</keyword>
<dbReference type="PANTHER" id="PTHR23501">
    <property type="entry name" value="MAJOR FACILITATOR SUPERFAMILY"/>
    <property type="match status" value="1"/>
</dbReference>
<organism evidence="8 9">
    <name type="scientific">Exophiala oligosperma</name>
    <dbReference type="NCBI Taxonomy" id="215243"/>
    <lineage>
        <taxon>Eukaryota</taxon>
        <taxon>Fungi</taxon>
        <taxon>Dikarya</taxon>
        <taxon>Ascomycota</taxon>
        <taxon>Pezizomycotina</taxon>
        <taxon>Eurotiomycetes</taxon>
        <taxon>Chaetothyriomycetidae</taxon>
        <taxon>Chaetothyriales</taxon>
        <taxon>Herpotrichiellaceae</taxon>
        <taxon>Exophiala</taxon>
    </lineage>
</organism>
<evidence type="ECO:0000256" key="3">
    <source>
        <dbReference type="ARBA" id="ARBA00022989"/>
    </source>
</evidence>
<dbReference type="GO" id="GO:0022857">
    <property type="term" value="F:transmembrane transporter activity"/>
    <property type="evidence" value="ECO:0007669"/>
    <property type="project" value="InterPro"/>
</dbReference>
<dbReference type="Proteomes" id="UP000053342">
    <property type="component" value="Unassembled WGS sequence"/>
</dbReference>
<feature type="transmembrane region" description="Helical" evidence="6">
    <location>
        <begin position="434"/>
        <end position="457"/>
    </location>
</feature>
<dbReference type="EMBL" id="KN847335">
    <property type="protein sequence ID" value="KIW43199.1"/>
    <property type="molecule type" value="Genomic_DNA"/>
</dbReference>
<evidence type="ECO:0000256" key="1">
    <source>
        <dbReference type="ARBA" id="ARBA00004141"/>
    </source>
</evidence>
<feature type="region of interest" description="Disordered" evidence="5">
    <location>
        <begin position="1"/>
        <end position="60"/>
    </location>
</feature>
<dbReference type="InterPro" id="IPR020846">
    <property type="entry name" value="MFS_dom"/>
</dbReference>
<feature type="compositionally biased region" description="Basic and acidic residues" evidence="5">
    <location>
        <begin position="579"/>
        <end position="602"/>
    </location>
</feature>
<dbReference type="GO" id="GO:0005886">
    <property type="term" value="C:plasma membrane"/>
    <property type="evidence" value="ECO:0007669"/>
    <property type="project" value="TreeGrafter"/>
</dbReference>
<evidence type="ECO:0000256" key="2">
    <source>
        <dbReference type="ARBA" id="ARBA00022692"/>
    </source>
</evidence>
<dbReference type="GeneID" id="27356401"/>
<dbReference type="PANTHER" id="PTHR23501:SF201">
    <property type="entry name" value="MFS AFLATOXIN EFFLUX PUMP"/>
    <property type="match status" value="1"/>
</dbReference>
<dbReference type="Gene3D" id="1.20.1720.10">
    <property type="entry name" value="Multidrug resistance protein D"/>
    <property type="match status" value="1"/>
</dbReference>
<dbReference type="FunFam" id="1.20.1250.20:FF:000196">
    <property type="entry name" value="MFS toxin efflux pump (AflT)"/>
    <property type="match status" value="1"/>
</dbReference>
<dbReference type="OrthoDB" id="10021397at2759"/>
<feature type="transmembrane region" description="Helical" evidence="6">
    <location>
        <begin position="169"/>
        <end position="189"/>
    </location>
</feature>